<keyword evidence="5 8" id="KW-0418">Kinase</keyword>
<evidence type="ECO:0000256" key="8">
    <source>
        <dbReference type="HAMAP-Rule" id="MF_00376"/>
    </source>
</evidence>
<keyword evidence="6 8" id="KW-0067">ATP-binding</keyword>
<evidence type="ECO:0000256" key="9">
    <source>
        <dbReference type="NCBIfam" id="TIGR00152"/>
    </source>
</evidence>
<dbReference type="AlphaFoldDB" id="A0A2X3VHH7"/>
<dbReference type="Gene3D" id="3.40.50.300">
    <property type="entry name" value="P-loop containing nucleotide triphosphate hydrolases"/>
    <property type="match status" value="1"/>
</dbReference>
<dbReference type="Proteomes" id="UP000249495">
    <property type="component" value="Chromosome 1"/>
</dbReference>
<keyword evidence="3 8" id="KW-0808">Transferase</keyword>
<dbReference type="STRING" id="1123303.GCA_000372425_00926"/>
<keyword evidence="2 8" id="KW-0963">Cytoplasm</keyword>
<dbReference type="GO" id="GO:0005737">
    <property type="term" value="C:cytoplasm"/>
    <property type="evidence" value="ECO:0007669"/>
    <property type="project" value="UniProtKB-SubCell"/>
</dbReference>
<feature type="binding site" evidence="8">
    <location>
        <begin position="13"/>
        <end position="18"/>
    </location>
    <ligand>
        <name>ATP</name>
        <dbReference type="ChEBI" id="CHEBI:30616"/>
    </ligand>
</feature>
<evidence type="ECO:0000313" key="10">
    <source>
        <dbReference type="EMBL" id="SQF40830.1"/>
    </source>
</evidence>
<comment type="pathway">
    <text evidence="8">Cofactor biosynthesis; coenzyme A biosynthesis; CoA from (R)-pantothenate: step 5/5.</text>
</comment>
<evidence type="ECO:0000256" key="3">
    <source>
        <dbReference type="ARBA" id="ARBA00022679"/>
    </source>
</evidence>
<dbReference type="PANTHER" id="PTHR10695">
    <property type="entry name" value="DEPHOSPHO-COA KINASE-RELATED"/>
    <property type="match status" value="1"/>
</dbReference>
<keyword evidence="11" id="KW-1185">Reference proteome</keyword>
<comment type="function">
    <text evidence="8">Catalyzes the phosphorylation of the 3'-hydroxyl group of dephosphocoenzyme A to form coenzyme A.</text>
</comment>
<dbReference type="EMBL" id="LS483343">
    <property type="protein sequence ID" value="SQF40830.1"/>
    <property type="molecule type" value="Genomic_DNA"/>
</dbReference>
<evidence type="ECO:0000256" key="1">
    <source>
        <dbReference type="ARBA" id="ARBA00009018"/>
    </source>
</evidence>
<dbReference type="KEGG" id="sfer:NCTC12278_01409"/>
<comment type="similarity">
    <text evidence="1 8">Belongs to the CoaE family.</text>
</comment>
<name>A0A2X3VHH7_9STRE</name>
<evidence type="ECO:0000256" key="4">
    <source>
        <dbReference type="ARBA" id="ARBA00022741"/>
    </source>
</evidence>
<comment type="catalytic activity">
    <reaction evidence="8">
        <text>3'-dephospho-CoA + ATP = ADP + CoA + H(+)</text>
        <dbReference type="Rhea" id="RHEA:18245"/>
        <dbReference type="ChEBI" id="CHEBI:15378"/>
        <dbReference type="ChEBI" id="CHEBI:30616"/>
        <dbReference type="ChEBI" id="CHEBI:57287"/>
        <dbReference type="ChEBI" id="CHEBI:57328"/>
        <dbReference type="ChEBI" id="CHEBI:456216"/>
        <dbReference type="EC" id="2.7.1.24"/>
    </reaction>
</comment>
<dbReference type="GO" id="GO:0004140">
    <property type="term" value="F:dephospho-CoA kinase activity"/>
    <property type="evidence" value="ECO:0007669"/>
    <property type="project" value="UniProtKB-UniRule"/>
</dbReference>
<organism evidence="10 11">
    <name type="scientific">Streptococcus ferus</name>
    <dbReference type="NCBI Taxonomy" id="1345"/>
    <lineage>
        <taxon>Bacteria</taxon>
        <taxon>Bacillati</taxon>
        <taxon>Bacillota</taxon>
        <taxon>Bacilli</taxon>
        <taxon>Lactobacillales</taxon>
        <taxon>Streptococcaceae</taxon>
        <taxon>Streptococcus</taxon>
    </lineage>
</organism>
<dbReference type="InterPro" id="IPR027417">
    <property type="entry name" value="P-loop_NTPase"/>
</dbReference>
<dbReference type="EC" id="2.7.1.24" evidence="8 9"/>
<dbReference type="NCBIfam" id="TIGR00152">
    <property type="entry name" value="dephospho-CoA kinase"/>
    <property type="match status" value="1"/>
</dbReference>
<reference evidence="10 11" key="1">
    <citation type="submission" date="2018-06" db="EMBL/GenBank/DDBJ databases">
        <authorList>
            <consortium name="Pathogen Informatics"/>
            <person name="Doyle S."/>
        </authorList>
    </citation>
    <scope>NUCLEOTIDE SEQUENCE [LARGE SCALE GENOMIC DNA]</scope>
    <source>
        <strain evidence="10 11">NCTC12278</strain>
    </source>
</reference>
<dbReference type="SUPFAM" id="SSF52540">
    <property type="entry name" value="P-loop containing nucleoside triphosphate hydrolases"/>
    <property type="match status" value="1"/>
</dbReference>
<dbReference type="InterPro" id="IPR001977">
    <property type="entry name" value="Depp_CoAkinase"/>
</dbReference>
<comment type="subcellular location">
    <subcellularLocation>
        <location evidence="8">Cytoplasm</location>
    </subcellularLocation>
</comment>
<evidence type="ECO:0000256" key="5">
    <source>
        <dbReference type="ARBA" id="ARBA00022777"/>
    </source>
</evidence>
<dbReference type="UniPathway" id="UPA00241">
    <property type="reaction ID" value="UER00356"/>
</dbReference>
<dbReference type="CDD" id="cd02022">
    <property type="entry name" value="DPCK"/>
    <property type="match status" value="1"/>
</dbReference>
<evidence type="ECO:0000256" key="6">
    <source>
        <dbReference type="ARBA" id="ARBA00022840"/>
    </source>
</evidence>
<dbReference type="GO" id="GO:0005524">
    <property type="term" value="F:ATP binding"/>
    <property type="evidence" value="ECO:0007669"/>
    <property type="project" value="UniProtKB-UniRule"/>
</dbReference>
<evidence type="ECO:0000256" key="2">
    <source>
        <dbReference type="ARBA" id="ARBA00022490"/>
    </source>
</evidence>
<protein>
    <recommendedName>
        <fullName evidence="8 9">Dephospho-CoA kinase</fullName>
        <ecNumber evidence="8 9">2.7.1.24</ecNumber>
    </recommendedName>
    <alternativeName>
        <fullName evidence="8">Dephosphocoenzyme A kinase</fullName>
    </alternativeName>
</protein>
<dbReference type="RefSeq" id="WP_018030254.1">
    <property type="nucleotide sequence ID" value="NZ_LS483343.1"/>
</dbReference>
<evidence type="ECO:0000313" key="11">
    <source>
        <dbReference type="Proteomes" id="UP000249495"/>
    </source>
</evidence>
<dbReference type="PANTHER" id="PTHR10695:SF46">
    <property type="entry name" value="BIFUNCTIONAL COENZYME A SYNTHASE-RELATED"/>
    <property type="match status" value="1"/>
</dbReference>
<gene>
    <name evidence="8 10" type="primary">coaE</name>
    <name evidence="10" type="ORF">NCTC12278_01409</name>
</gene>
<dbReference type="FunFam" id="3.40.50.300:FF:000991">
    <property type="entry name" value="Dephospho-CoA kinase"/>
    <property type="match status" value="1"/>
</dbReference>
<dbReference type="Pfam" id="PF01121">
    <property type="entry name" value="CoaE"/>
    <property type="match status" value="1"/>
</dbReference>
<keyword evidence="7 8" id="KW-0173">Coenzyme A biosynthesis</keyword>
<sequence>MKAKAIGLTGGIASGKSTVSQYLKDRGYQVLDADQLVHELQQKEGRLYQALLAYFGPAILDEAGNLDRPQLSQLIFSSPETLRKSSELQDHIIRQELRQRYEDLKRKQSVFFMDIPLLYERQYEDWFDKVWLVYVNSDQQLSRLMARNKLSKEEALDRIQAQMSLDEKRVLADAVVDNSGSLTETYSQLDKLLEDLEKDSL</sequence>
<keyword evidence="4 8" id="KW-0547">Nucleotide-binding</keyword>
<dbReference type="OrthoDB" id="9812943at2"/>
<dbReference type="HAMAP" id="MF_00376">
    <property type="entry name" value="Dephospho_CoA_kinase"/>
    <property type="match status" value="1"/>
</dbReference>
<proteinExistence type="inferred from homology"/>
<evidence type="ECO:0000256" key="7">
    <source>
        <dbReference type="ARBA" id="ARBA00022993"/>
    </source>
</evidence>
<dbReference type="PROSITE" id="PS51219">
    <property type="entry name" value="DPCK"/>
    <property type="match status" value="1"/>
</dbReference>
<dbReference type="GO" id="GO:0015937">
    <property type="term" value="P:coenzyme A biosynthetic process"/>
    <property type="evidence" value="ECO:0007669"/>
    <property type="project" value="UniProtKB-UniRule"/>
</dbReference>
<accession>A0A2X3VHH7</accession>